<proteinExistence type="predicted"/>
<reference evidence="3" key="1">
    <citation type="journal article" date="2017" name="Nature">
        <title>The genome of Chenopodium quinoa.</title>
        <authorList>
            <person name="Jarvis D.E."/>
            <person name="Ho Y.S."/>
            <person name="Lightfoot D.J."/>
            <person name="Schmoeckel S.M."/>
            <person name="Li B."/>
            <person name="Borm T.J.A."/>
            <person name="Ohyanagi H."/>
            <person name="Mineta K."/>
            <person name="Michell C.T."/>
            <person name="Saber N."/>
            <person name="Kharbatia N.M."/>
            <person name="Rupper R.R."/>
            <person name="Sharp A.R."/>
            <person name="Dally N."/>
            <person name="Boughton B.A."/>
            <person name="Woo Y.H."/>
            <person name="Gao G."/>
            <person name="Schijlen E.G.W.M."/>
            <person name="Guo X."/>
            <person name="Momin A.A."/>
            <person name="Negrao S."/>
            <person name="Al-Babili S."/>
            <person name="Gehring C."/>
            <person name="Roessner U."/>
            <person name="Jung C."/>
            <person name="Murphy K."/>
            <person name="Arold S.T."/>
            <person name="Gojobori T."/>
            <person name="van der Linden C.G."/>
            <person name="van Loo E.N."/>
            <person name="Jellen E.N."/>
            <person name="Maughan P.J."/>
            <person name="Tester M."/>
        </authorList>
    </citation>
    <scope>NUCLEOTIDE SEQUENCE [LARGE SCALE GENOMIC DNA]</scope>
    <source>
        <strain evidence="3">cv. PI 614886</strain>
    </source>
</reference>
<dbReference type="PANTHER" id="PTHR37610">
    <property type="entry name" value="CCHC-TYPE DOMAIN-CONTAINING PROTEIN"/>
    <property type="match status" value="1"/>
</dbReference>
<evidence type="ECO:0000259" key="2">
    <source>
        <dbReference type="Pfam" id="PF14244"/>
    </source>
</evidence>
<evidence type="ECO:0000313" key="4">
    <source>
        <dbReference type="Proteomes" id="UP000596660"/>
    </source>
</evidence>
<protein>
    <recommendedName>
        <fullName evidence="2">Retrotransposon Copia-like N-terminal domain-containing protein</fullName>
    </recommendedName>
</protein>
<feature type="domain" description="Retrotransposon Copia-like N-terminal" evidence="2">
    <location>
        <begin position="20"/>
        <end position="65"/>
    </location>
</feature>
<dbReference type="Pfam" id="PF14244">
    <property type="entry name" value="Retrotran_gag_3"/>
    <property type="match status" value="1"/>
</dbReference>
<feature type="region of interest" description="Disordered" evidence="1">
    <location>
        <begin position="159"/>
        <end position="214"/>
    </location>
</feature>
<feature type="compositionally biased region" description="Low complexity" evidence="1">
    <location>
        <begin position="172"/>
        <end position="191"/>
    </location>
</feature>
<organism evidence="3 4">
    <name type="scientific">Chenopodium quinoa</name>
    <name type="common">Quinoa</name>
    <dbReference type="NCBI Taxonomy" id="63459"/>
    <lineage>
        <taxon>Eukaryota</taxon>
        <taxon>Viridiplantae</taxon>
        <taxon>Streptophyta</taxon>
        <taxon>Embryophyta</taxon>
        <taxon>Tracheophyta</taxon>
        <taxon>Spermatophyta</taxon>
        <taxon>Magnoliopsida</taxon>
        <taxon>eudicotyledons</taxon>
        <taxon>Gunneridae</taxon>
        <taxon>Pentapetalae</taxon>
        <taxon>Caryophyllales</taxon>
        <taxon>Chenopodiaceae</taxon>
        <taxon>Chenopodioideae</taxon>
        <taxon>Atripliceae</taxon>
        <taxon>Chenopodium</taxon>
    </lineage>
</organism>
<sequence>MAGGGKISFQDMLNPFFLHPCDSATLVQVDKLQGSSDYRVWRRTMEINLSSKRKLGFVLGTIEKPIDDELKAELWNTCNDMDILLKGKMTSLSLNSNIEKEVTNETKSLTLWHHRLGHASLGKLKHIACVKPYIQQTTKSIQFEARGVPCLFLGYPATQKDTKSDDTPPTSPTSHSSPLTQSDDSTSSTPQKFPITTTLPKSSPIPSPLRKSTRDHVPPVWSKYYIMLNKPSFHISNLVVTTIQLDFNCLLSSLTKETDPIHFKDVVKHSHWVKAINSELEANTWDITTLPVGTIKTEKIASSNQIADILTKVLPV</sequence>
<dbReference type="AlphaFoldDB" id="A0A803MRT6"/>
<evidence type="ECO:0000256" key="1">
    <source>
        <dbReference type="SAM" id="MobiDB-lite"/>
    </source>
</evidence>
<evidence type="ECO:0000313" key="3">
    <source>
        <dbReference type="EnsemblPlants" id="AUR62033987-RA:cds"/>
    </source>
</evidence>
<dbReference type="EnsemblPlants" id="AUR62033987-RA">
    <property type="protein sequence ID" value="AUR62033987-RA:cds"/>
    <property type="gene ID" value="AUR62033987"/>
</dbReference>
<accession>A0A803MRT6</accession>
<keyword evidence="4" id="KW-1185">Reference proteome</keyword>
<dbReference type="PANTHER" id="PTHR37610:SF6">
    <property type="entry name" value="GAG-POLYPEPTIDE OF LTR COPIA-TYPE-RELATED"/>
    <property type="match status" value="1"/>
</dbReference>
<reference evidence="3" key="2">
    <citation type="submission" date="2021-03" db="UniProtKB">
        <authorList>
            <consortium name="EnsemblPlants"/>
        </authorList>
    </citation>
    <scope>IDENTIFICATION</scope>
</reference>
<dbReference type="InterPro" id="IPR029472">
    <property type="entry name" value="Copia-like_N"/>
</dbReference>
<dbReference type="Gramene" id="AUR62033987-RA">
    <property type="protein sequence ID" value="AUR62033987-RA:cds"/>
    <property type="gene ID" value="AUR62033987"/>
</dbReference>
<name>A0A803MRT6_CHEQI</name>
<dbReference type="Proteomes" id="UP000596660">
    <property type="component" value="Unplaced"/>
</dbReference>